<gene>
    <name evidence="1" type="ORF">C8F04DRAFT_1131694</name>
</gene>
<sequence>MQVNDTYTKAIATDHEIGSTRGIDTVLKRYPLDALILPESTFMEKIGGNGWISNWEQV</sequence>
<accession>A0AAD6SDY3</accession>
<name>A0AAD6SDY3_9AGAR</name>
<evidence type="ECO:0000313" key="2">
    <source>
        <dbReference type="Proteomes" id="UP001218188"/>
    </source>
</evidence>
<organism evidence="1 2">
    <name type="scientific">Mycena alexandri</name>
    <dbReference type="NCBI Taxonomy" id="1745969"/>
    <lineage>
        <taxon>Eukaryota</taxon>
        <taxon>Fungi</taxon>
        <taxon>Dikarya</taxon>
        <taxon>Basidiomycota</taxon>
        <taxon>Agaricomycotina</taxon>
        <taxon>Agaricomycetes</taxon>
        <taxon>Agaricomycetidae</taxon>
        <taxon>Agaricales</taxon>
        <taxon>Marasmiineae</taxon>
        <taxon>Mycenaceae</taxon>
        <taxon>Mycena</taxon>
    </lineage>
</organism>
<feature type="non-terminal residue" evidence="1">
    <location>
        <position position="58"/>
    </location>
</feature>
<reference evidence="1" key="1">
    <citation type="submission" date="2023-03" db="EMBL/GenBank/DDBJ databases">
        <title>Massive genome expansion in bonnet fungi (Mycena s.s.) driven by repeated elements and novel gene families across ecological guilds.</title>
        <authorList>
            <consortium name="Lawrence Berkeley National Laboratory"/>
            <person name="Harder C.B."/>
            <person name="Miyauchi S."/>
            <person name="Viragh M."/>
            <person name="Kuo A."/>
            <person name="Thoen E."/>
            <person name="Andreopoulos B."/>
            <person name="Lu D."/>
            <person name="Skrede I."/>
            <person name="Drula E."/>
            <person name="Henrissat B."/>
            <person name="Morin E."/>
            <person name="Kohler A."/>
            <person name="Barry K."/>
            <person name="LaButti K."/>
            <person name="Morin E."/>
            <person name="Salamov A."/>
            <person name="Lipzen A."/>
            <person name="Mereny Z."/>
            <person name="Hegedus B."/>
            <person name="Baldrian P."/>
            <person name="Stursova M."/>
            <person name="Weitz H."/>
            <person name="Taylor A."/>
            <person name="Grigoriev I.V."/>
            <person name="Nagy L.G."/>
            <person name="Martin F."/>
            <person name="Kauserud H."/>
        </authorList>
    </citation>
    <scope>NUCLEOTIDE SEQUENCE</scope>
    <source>
        <strain evidence="1">CBHHK200</strain>
    </source>
</reference>
<dbReference type="AlphaFoldDB" id="A0AAD6SDY3"/>
<proteinExistence type="predicted"/>
<dbReference type="EMBL" id="JARJCM010000171">
    <property type="protein sequence ID" value="KAJ7024355.1"/>
    <property type="molecule type" value="Genomic_DNA"/>
</dbReference>
<comment type="caution">
    <text evidence="1">The sequence shown here is derived from an EMBL/GenBank/DDBJ whole genome shotgun (WGS) entry which is preliminary data.</text>
</comment>
<evidence type="ECO:0000313" key="1">
    <source>
        <dbReference type="EMBL" id="KAJ7024355.1"/>
    </source>
</evidence>
<dbReference type="Proteomes" id="UP001218188">
    <property type="component" value="Unassembled WGS sequence"/>
</dbReference>
<keyword evidence="2" id="KW-1185">Reference proteome</keyword>
<protein>
    <submittedName>
        <fullName evidence="1">Uncharacterized protein</fullName>
    </submittedName>
</protein>